<dbReference type="InterPro" id="IPR051393">
    <property type="entry name" value="ABC_transporter_permease"/>
</dbReference>
<keyword evidence="3" id="KW-1003">Cell membrane</keyword>
<feature type="transmembrane region" description="Helical" evidence="7">
    <location>
        <begin position="316"/>
        <end position="333"/>
    </location>
</feature>
<feature type="domain" description="ABC transmembrane type-1" evidence="9">
    <location>
        <begin position="124"/>
        <end position="334"/>
    </location>
</feature>
<feature type="transmembrane region" description="Helical" evidence="7">
    <location>
        <begin position="128"/>
        <end position="149"/>
    </location>
</feature>
<evidence type="ECO:0000313" key="11">
    <source>
        <dbReference type="Proteomes" id="UP001230145"/>
    </source>
</evidence>
<keyword evidence="6 7" id="KW-0472">Membrane</keyword>
<dbReference type="CDD" id="cd06261">
    <property type="entry name" value="TM_PBP2"/>
    <property type="match status" value="1"/>
</dbReference>
<evidence type="ECO:0000259" key="9">
    <source>
        <dbReference type="PROSITE" id="PS50928"/>
    </source>
</evidence>
<evidence type="ECO:0000313" key="10">
    <source>
        <dbReference type="EMBL" id="MDP9831429.1"/>
    </source>
</evidence>
<dbReference type="PANTHER" id="PTHR30193">
    <property type="entry name" value="ABC TRANSPORTER PERMEASE PROTEIN"/>
    <property type="match status" value="1"/>
</dbReference>
<feature type="compositionally biased region" description="Low complexity" evidence="8">
    <location>
        <begin position="1"/>
        <end position="30"/>
    </location>
</feature>
<dbReference type="InterPro" id="IPR035906">
    <property type="entry name" value="MetI-like_sf"/>
</dbReference>
<feature type="transmembrane region" description="Helical" evidence="7">
    <location>
        <begin position="203"/>
        <end position="229"/>
    </location>
</feature>
<evidence type="ECO:0000256" key="3">
    <source>
        <dbReference type="ARBA" id="ARBA00022475"/>
    </source>
</evidence>
<name>A0ABT9PFE3_9ACTO</name>
<dbReference type="Proteomes" id="UP001230145">
    <property type="component" value="Unassembled WGS sequence"/>
</dbReference>
<feature type="compositionally biased region" description="Polar residues" evidence="8">
    <location>
        <begin position="35"/>
        <end position="46"/>
    </location>
</feature>
<evidence type="ECO:0000256" key="8">
    <source>
        <dbReference type="SAM" id="MobiDB-lite"/>
    </source>
</evidence>
<dbReference type="PANTHER" id="PTHR30193:SF37">
    <property type="entry name" value="INNER MEMBRANE ABC TRANSPORTER PERMEASE PROTEIN YCJO"/>
    <property type="match status" value="1"/>
</dbReference>
<comment type="caution">
    <text evidence="10">The sequence shown here is derived from an EMBL/GenBank/DDBJ whole genome shotgun (WGS) entry which is preliminary data.</text>
</comment>
<dbReference type="Pfam" id="PF00528">
    <property type="entry name" value="BPD_transp_1"/>
    <property type="match status" value="1"/>
</dbReference>
<evidence type="ECO:0000256" key="2">
    <source>
        <dbReference type="ARBA" id="ARBA00022448"/>
    </source>
</evidence>
<evidence type="ECO:0000256" key="4">
    <source>
        <dbReference type="ARBA" id="ARBA00022692"/>
    </source>
</evidence>
<dbReference type="InterPro" id="IPR000515">
    <property type="entry name" value="MetI-like"/>
</dbReference>
<dbReference type="SUPFAM" id="SSF161098">
    <property type="entry name" value="MetI-like"/>
    <property type="match status" value="1"/>
</dbReference>
<organism evidence="10 11">
    <name type="scientific">Trueperella abortisuis</name>
    <dbReference type="NCBI Taxonomy" id="445930"/>
    <lineage>
        <taxon>Bacteria</taxon>
        <taxon>Bacillati</taxon>
        <taxon>Actinomycetota</taxon>
        <taxon>Actinomycetes</taxon>
        <taxon>Actinomycetales</taxon>
        <taxon>Actinomycetaceae</taxon>
        <taxon>Trueperella</taxon>
    </lineage>
</organism>
<dbReference type="PROSITE" id="PS50928">
    <property type="entry name" value="ABC_TM1"/>
    <property type="match status" value="1"/>
</dbReference>
<evidence type="ECO:0000256" key="1">
    <source>
        <dbReference type="ARBA" id="ARBA00004651"/>
    </source>
</evidence>
<comment type="similarity">
    <text evidence="7">Belongs to the binding-protein-dependent transport system permease family.</text>
</comment>
<comment type="subcellular location">
    <subcellularLocation>
        <location evidence="1 7">Cell membrane</location>
        <topology evidence="1 7">Multi-pass membrane protein</topology>
    </subcellularLocation>
</comment>
<keyword evidence="5 7" id="KW-1133">Transmembrane helix</keyword>
<reference evidence="10 11" key="1">
    <citation type="submission" date="2023-07" db="EMBL/GenBank/DDBJ databases">
        <title>Sequencing the genomes of 1000 actinobacteria strains.</title>
        <authorList>
            <person name="Klenk H.-P."/>
        </authorList>
    </citation>
    <scope>NUCLEOTIDE SEQUENCE [LARGE SCALE GENOMIC DNA]</scope>
    <source>
        <strain evidence="10 11">DSM 19515</strain>
    </source>
</reference>
<keyword evidence="10" id="KW-0762">Sugar transport</keyword>
<accession>A0ABT9PFE3</accession>
<protein>
    <submittedName>
        <fullName evidence="10">Multiple sugar transport system permease protein</fullName>
    </submittedName>
</protein>
<dbReference type="RefSeq" id="WP_307634167.1">
    <property type="nucleotide sequence ID" value="NZ_JAUSQL010000001.1"/>
</dbReference>
<keyword evidence="2 7" id="KW-0813">Transport</keyword>
<keyword evidence="4 7" id="KW-0812">Transmembrane</keyword>
<evidence type="ECO:0000256" key="5">
    <source>
        <dbReference type="ARBA" id="ARBA00022989"/>
    </source>
</evidence>
<feature type="region of interest" description="Disordered" evidence="8">
    <location>
        <begin position="1"/>
        <end position="57"/>
    </location>
</feature>
<evidence type="ECO:0000256" key="7">
    <source>
        <dbReference type="RuleBase" id="RU363032"/>
    </source>
</evidence>
<keyword evidence="11" id="KW-1185">Reference proteome</keyword>
<feature type="transmembrane region" description="Helical" evidence="7">
    <location>
        <begin position="65"/>
        <end position="95"/>
    </location>
</feature>
<proteinExistence type="inferred from homology"/>
<dbReference type="EMBL" id="JAUSQL010000001">
    <property type="protein sequence ID" value="MDP9831429.1"/>
    <property type="molecule type" value="Genomic_DNA"/>
</dbReference>
<sequence>MSAQKAGAQAGSQAGSQAGAQPGAQPGAQADSRPGAQTSLASTPSPTLDAGPRPRRTARKRKEIATAYTMLIPSFIGVGFFLMVPIVLVIAISFVNWNLISPPTFVGLSNYETMFSSPGFWNSVKVTVVFSLIAIPAAIILGLLIAVGLNRKLPGSGVLQIMYVIPWVAAPLALGIVWSWLLAPSGLINEVLGTRASWLSSETTALPVVAFVYVWQNVGYISLFFLAALQSIPRDIYEAASLDGAGPLRTLWSITMPLVRPTTFFVTVTSFIASFQIFDLVYGLTDGNPGYPGGTTDVIAARIYTAAFASPRIGEAAAMAVFLMVLIVAVTVIQQRYFARRMTYEMS</sequence>
<feature type="transmembrane region" description="Helical" evidence="7">
    <location>
        <begin position="258"/>
        <end position="278"/>
    </location>
</feature>
<evidence type="ECO:0000256" key="6">
    <source>
        <dbReference type="ARBA" id="ARBA00023136"/>
    </source>
</evidence>
<gene>
    <name evidence="10" type="ORF">J2S45_000108</name>
</gene>
<dbReference type="Gene3D" id="1.10.3720.10">
    <property type="entry name" value="MetI-like"/>
    <property type="match status" value="1"/>
</dbReference>
<feature type="transmembrane region" description="Helical" evidence="7">
    <location>
        <begin position="161"/>
        <end position="183"/>
    </location>
</feature>